<dbReference type="PROSITE" id="PS00455">
    <property type="entry name" value="AMP_BINDING"/>
    <property type="match status" value="1"/>
</dbReference>
<dbReference type="PROSITE" id="PS00012">
    <property type="entry name" value="PHOSPHOPANTETHEINE"/>
    <property type="match status" value="1"/>
</dbReference>
<keyword evidence="2" id="KW-0597">Phosphoprotein</keyword>
<dbReference type="Gene3D" id="3.30.300.30">
    <property type="match status" value="1"/>
</dbReference>
<feature type="domain" description="Carrier" evidence="3">
    <location>
        <begin position="510"/>
        <end position="585"/>
    </location>
</feature>
<dbReference type="SUPFAM" id="SSF56801">
    <property type="entry name" value="Acetyl-CoA synthetase-like"/>
    <property type="match status" value="1"/>
</dbReference>
<dbReference type="Gene3D" id="3.40.50.12780">
    <property type="entry name" value="N-terminal domain of ligase-like"/>
    <property type="match status" value="1"/>
</dbReference>
<evidence type="ECO:0000256" key="1">
    <source>
        <dbReference type="ARBA" id="ARBA00022450"/>
    </source>
</evidence>
<dbReference type="InterPro" id="IPR009081">
    <property type="entry name" value="PP-bd_ACP"/>
</dbReference>
<dbReference type="InterPro" id="IPR020845">
    <property type="entry name" value="AMP-binding_CS"/>
</dbReference>
<evidence type="ECO:0000259" key="3">
    <source>
        <dbReference type="PROSITE" id="PS50075"/>
    </source>
</evidence>
<accession>A0A1C6TYN8</accession>
<sequence>MAHEGSPTLDVADAILRRAQDDPDRPAVADGHGTWTYREVSRHARAIGAGLRDTGVRTGDIVVVQGHSSPRTIATLLGVLLAEATYLVVDGELPAGRLAHVFGEASPQVVIADDPGMFSSTGARIVTHDEAGQWHPAGTDNVFATVPRHLPGYVVYTSGTTGLPKGVVISRGSLAWHSSAVRSLFGLSASDRVLQAASFAFDVAAEEIWPTLCAGACVDILHGGLRAMSYAELTRTVRDRGITVVNLPASYFSGWAEYLHQTGQLLPSLRLAVTGSEELPADTARNWCSTGTRPRLINAYGVSEATITSVAFEVRPEAIVDDRVPIGTPLPGVRAVIVDDQGEPVAPGSDGQLLLSGPGIAIGCLGTDPAPAERFPPTATGDAEHGYLTGDRVREENGLLYFLGRTDDQIKVNGVRIDPGEIAAVLAGGSGITDARVMKIGDRIVACVRAHDDIDPESVLLQSGAVLPSVMVPDELVVLAEFPLTAGGKVDMGSLRATVEARLAAGSTAEAQEDLSEILRRLWREALGTSDIDAHTDFFALGGDSLGAARLSGALRRETGLGCHTRSVFAHPRFDDYLHYLRLLRAGRV</sequence>
<dbReference type="EMBL" id="FMIC01000002">
    <property type="protein sequence ID" value="SCL46915.1"/>
    <property type="molecule type" value="Genomic_DNA"/>
</dbReference>
<dbReference type="InterPro" id="IPR042099">
    <property type="entry name" value="ANL_N_sf"/>
</dbReference>
<keyword evidence="1" id="KW-0596">Phosphopantetheine</keyword>
<proteinExistence type="predicted"/>
<reference evidence="4 5" key="1">
    <citation type="submission" date="2016-06" db="EMBL/GenBank/DDBJ databases">
        <authorList>
            <person name="Kjaerup R.B."/>
            <person name="Dalgaard T.S."/>
            <person name="Juul-Madsen H.R."/>
        </authorList>
    </citation>
    <scope>NUCLEOTIDE SEQUENCE [LARGE SCALE GENOMIC DNA]</scope>
    <source>
        <strain evidence="4 5">DSM 43363</strain>
    </source>
</reference>
<dbReference type="InterPro" id="IPR006162">
    <property type="entry name" value="Ppantetheine_attach_site"/>
</dbReference>
<gene>
    <name evidence="4" type="ORF">GA0070608_0135</name>
</gene>
<dbReference type="InterPro" id="IPR036736">
    <property type="entry name" value="ACP-like_sf"/>
</dbReference>
<dbReference type="OrthoDB" id="4477213at2"/>
<dbReference type="STRING" id="47871.GA0070608_0135"/>
<dbReference type="GO" id="GO:0031177">
    <property type="term" value="F:phosphopantetheine binding"/>
    <property type="evidence" value="ECO:0007669"/>
    <property type="project" value="TreeGrafter"/>
</dbReference>
<evidence type="ECO:0000256" key="2">
    <source>
        <dbReference type="ARBA" id="ARBA00022553"/>
    </source>
</evidence>
<dbReference type="Pfam" id="PF00550">
    <property type="entry name" value="PP-binding"/>
    <property type="match status" value="1"/>
</dbReference>
<dbReference type="GO" id="GO:0005737">
    <property type="term" value="C:cytoplasm"/>
    <property type="evidence" value="ECO:0007669"/>
    <property type="project" value="TreeGrafter"/>
</dbReference>
<dbReference type="InterPro" id="IPR000873">
    <property type="entry name" value="AMP-dep_synth/lig_dom"/>
</dbReference>
<dbReference type="Pfam" id="PF00501">
    <property type="entry name" value="AMP-binding"/>
    <property type="match status" value="1"/>
</dbReference>
<evidence type="ECO:0000313" key="5">
    <source>
        <dbReference type="Proteomes" id="UP000199343"/>
    </source>
</evidence>
<dbReference type="GO" id="GO:0043041">
    <property type="term" value="P:amino acid activation for nonribosomal peptide biosynthetic process"/>
    <property type="evidence" value="ECO:0007669"/>
    <property type="project" value="TreeGrafter"/>
</dbReference>
<protein>
    <submittedName>
        <fullName evidence="4">Amino acid adenylation domain-containing protein</fullName>
    </submittedName>
</protein>
<dbReference type="InterPro" id="IPR045851">
    <property type="entry name" value="AMP-bd_C_sf"/>
</dbReference>
<dbReference type="SUPFAM" id="SSF47336">
    <property type="entry name" value="ACP-like"/>
    <property type="match status" value="1"/>
</dbReference>
<evidence type="ECO:0000313" key="4">
    <source>
        <dbReference type="EMBL" id="SCL46915.1"/>
    </source>
</evidence>
<dbReference type="GO" id="GO:0044550">
    <property type="term" value="P:secondary metabolite biosynthetic process"/>
    <property type="evidence" value="ECO:0007669"/>
    <property type="project" value="TreeGrafter"/>
</dbReference>
<name>A0A1C6TYN8_9ACTN</name>
<dbReference type="Gene3D" id="1.10.1200.10">
    <property type="entry name" value="ACP-like"/>
    <property type="match status" value="1"/>
</dbReference>
<dbReference type="AlphaFoldDB" id="A0A1C6TYN8"/>
<dbReference type="CDD" id="cd05930">
    <property type="entry name" value="A_NRPS"/>
    <property type="match status" value="1"/>
</dbReference>
<organism evidence="4 5">
    <name type="scientific">Micromonospora peucetia</name>
    <dbReference type="NCBI Taxonomy" id="47871"/>
    <lineage>
        <taxon>Bacteria</taxon>
        <taxon>Bacillati</taxon>
        <taxon>Actinomycetota</taxon>
        <taxon>Actinomycetes</taxon>
        <taxon>Micromonosporales</taxon>
        <taxon>Micromonosporaceae</taxon>
        <taxon>Micromonospora</taxon>
    </lineage>
</organism>
<dbReference type="Proteomes" id="UP000199343">
    <property type="component" value="Unassembled WGS sequence"/>
</dbReference>
<dbReference type="PROSITE" id="PS50075">
    <property type="entry name" value="CARRIER"/>
    <property type="match status" value="1"/>
</dbReference>
<dbReference type="PANTHER" id="PTHR45527">
    <property type="entry name" value="NONRIBOSOMAL PEPTIDE SYNTHETASE"/>
    <property type="match status" value="1"/>
</dbReference>
<dbReference type="PANTHER" id="PTHR45527:SF1">
    <property type="entry name" value="FATTY ACID SYNTHASE"/>
    <property type="match status" value="1"/>
</dbReference>